<sequence length="470" mass="51135">MSKDYDSLDQETIVDPQHEEENGMTSMNAIPRCVRQYQIFHTTDIIPVDVKPAPDKIDNKDGGYGWVIVVAACLIQVAGGGISQAWGGKEDHPIDYYEQHNFPKATVQLSFVGTIANICLNSLGPMAQLMLALLHIRVVLFIAVILCVLGLECASWGTEIWILYITQGVLYGAGASIMFYVAMSVVPEWFEARRGLALGLASSGSSIGSFIMPLIMTSLNQSLGAPWCYRILGLIMLISGMIATFMFRERKEKKGKQAIAATKERPKLGEIFQFDLLRRPTFLLWCLTDVFMEGAYYVPYFYLPSYATYLGLSSTQGSALISGASAMNLVGRLVAGLIADHIGHVNTVILYGLASSITCFIGWTFATQFGSLLAYALLFGFFGGAFISLTPAVTAVVTGMDRLQSGLSAFLLITVIAMFGPNASGAIEQHVPGAPFFSHKMFAGAGYLTGTAMLIILKWIISKGHLFSRL</sequence>
<protein>
    <recommendedName>
        <fullName evidence="5">Major facilitator superfamily (MFS) profile domain-containing protein</fullName>
    </recommendedName>
</protein>
<dbReference type="InterPro" id="IPR011701">
    <property type="entry name" value="MFS"/>
</dbReference>
<dbReference type="GO" id="GO:0022857">
    <property type="term" value="F:transmembrane transporter activity"/>
    <property type="evidence" value="ECO:0007669"/>
    <property type="project" value="InterPro"/>
</dbReference>
<feature type="transmembrane region" description="Helical" evidence="4">
    <location>
        <begin position="441"/>
        <end position="461"/>
    </location>
</feature>
<reference evidence="6" key="1">
    <citation type="journal article" date="2014" name="Genome Announc.">
        <title>De novo whole-genome sequence and genome annotation of Lichtheimia ramosa.</title>
        <authorList>
            <person name="Linde J."/>
            <person name="Schwartze V."/>
            <person name="Binder U."/>
            <person name="Lass-Florl C."/>
            <person name="Voigt K."/>
            <person name="Horn F."/>
        </authorList>
    </citation>
    <scope>NUCLEOTIDE SEQUENCE</scope>
    <source>
        <strain evidence="6">JMRC FSU:6197</strain>
    </source>
</reference>
<comment type="similarity">
    <text evidence="2">Belongs to the major facilitator superfamily. Monocarboxylate porter (TC 2.A.1.13) family.</text>
</comment>
<evidence type="ECO:0000256" key="1">
    <source>
        <dbReference type="ARBA" id="ARBA00004141"/>
    </source>
</evidence>
<accession>A0A077X240</accession>
<feature type="transmembrane region" description="Helical" evidence="4">
    <location>
        <begin position="372"/>
        <end position="396"/>
    </location>
</feature>
<proteinExistence type="inferred from homology"/>
<feature type="transmembrane region" description="Helical" evidence="4">
    <location>
        <begin position="348"/>
        <end position="366"/>
    </location>
</feature>
<evidence type="ECO:0000256" key="3">
    <source>
        <dbReference type="SAM" id="MobiDB-lite"/>
    </source>
</evidence>
<feature type="transmembrane region" description="Helical" evidence="4">
    <location>
        <begin position="163"/>
        <end position="183"/>
    </location>
</feature>
<feature type="transmembrane region" description="Helical" evidence="4">
    <location>
        <begin position="195"/>
        <end position="215"/>
    </location>
</feature>
<dbReference type="Gene3D" id="1.20.1250.20">
    <property type="entry name" value="MFS general substrate transporter like domains"/>
    <property type="match status" value="2"/>
</dbReference>
<dbReference type="OrthoDB" id="6499973at2759"/>
<feature type="transmembrane region" description="Helical" evidence="4">
    <location>
        <begin position="282"/>
        <end position="299"/>
    </location>
</feature>
<feature type="transmembrane region" description="Helical" evidence="4">
    <location>
        <begin position="106"/>
        <end position="124"/>
    </location>
</feature>
<organism evidence="6">
    <name type="scientific">Lichtheimia ramosa</name>
    <dbReference type="NCBI Taxonomy" id="688394"/>
    <lineage>
        <taxon>Eukaryota</taxon>
        <taxon>Fungi</taxon>
        <taxon>Fungi incertae sedis</taxon>
        <taxon>Mucoromycota</taxon>
        <taxon>Mucoromycotina</taxon>
        <taxon>Mucoromycetes</taxon>
        <taxon>Mucorales</taxon>
        <taxon>Lichtheimiaceae</taxon>
        <taxon>Lichtheimia</taxon>
    </lineage>
</organism>
<dbReference type="GO" id="GO:0016020">
    <property type="term" value="C:membrane"/>
    <property type="evidence" value="ECO:0007669"/>
    <property type="project" value="UniProtKB-SubCell"/>
</dbReference>
<dbReference type="Pfam" id="PF07690">
    <property type="entry name" value="MFS_1"/>
    <property type="match status" value="1"/>
</dbReference>
<dbReference type="SUPFAM" id="SSF103473">
    <property type="entry name" value="MFS general substrate transporter"/>
    <property type="match status" value="1"/>
</dbReference>
<feature type="transmembrane region" description="Helical" evidence="4">
    <location>
        <begin position="403"/>
        <end position="421"/>
    </location>
</feature>
<keyword evidence="4" id="KW-0812">Transmembrane</keyword>
<dbReference type="AlphaFoldDB" id="A0A077X240"/>
<dbReference type="InterPro" id="IPR036259">
    <property type="entry name" value="MFS_trans_sf"/>
</dbReference>
<evidence type="ECO:0000256" key="2">
    <source>
        <dbReference type="ARBA" id="ARBA00006727"/>
    </source>
</evidence>
<dbReference type="InterPro" id="IPR050327">
    <property type="entry name" value="Proton-linked_MCT"/>
</dbReference>
<feature type="transmembrane region" description="Helical" evidence="4">
    <location>
        <begin position="227"/>
        <end position="247"/>
    </location>
</feature>
<feature type="region of interest" description="Disordered" evidence="3">
    <location>
        <begin position="1"/>
        <end position="22"/>
    </location>
</feature>
<feature type="transmembrane region" description="Helical" evidence="4">
    <location>
        <begin position="64"/>
        <end position="86"/>
    </location>
</feature>
<evidence type="ECO:0000313" key="6">
    <source>
        <dbReference type="EMBL" id="CDS13092.1"/>
    </source>
</evidence>
<keyword evidence="4" id="KW-1133">Transmembrane helix</keyword>
<feature type="transmembrane region" description="Helical" evidence="4">
    <location>
        <begin position="319"/>
        <end position="339"/>
    </location>
</feature>
<dbReference type="EMBL" id="LK023368">
    <property type="protein sequence ID" value="CDS13092.1"/>
    <property type="molecule type" value="Genomic_DNA"/>
</dbReference>
<dbReference type="InterPro" id="IPR020846">
    <property type="entry name" value="MFS_dom"/>
</dbReference>
<feature type="transmembrane region" description="Helical" evidence="4">
    <location>
        <begin position="131"/>
        <end position="151"/>
    </location>
</feature>
<evidence type="ECO:0000256" key="4">
    <source>
        <dbReference type="SAM" id="Phobius"/>
    </source>
</evidence>
<dbReference type="PANTHER" id="PTHR11360">
    <property type="entry name" value="MONOCARBOXYLATE TRANSPORTER"/>
    <property type="match status" value="1"/>
</dbReference>
<dbReference type="PROSITE" id="PS50850">
    <property type="entry name" value="MFS"/>
    <property type="match status" value="1"/>
</dbReference>
<gene>
    <name evidence="6" type="ORF">LRAMOSA05276</name>
</gene>
<feature type="domain" description="Major facilitator superfamily (MFS) profile" evidence="5">
    <location>
        <begin position="67"/>
        <end position="470"/>
    </location>
</feature>
<keyword evidence="4" id="KW-0472">Membrane</keyword>
<evidence type="ECO:0000259" key="5">
    <source>
        <dbReference type="PROSITE" id="PS50850"/>
    </source>
</evidence>
<name>A0A077X240_9FUNG</name>
<dbReference type="PANTHER" id="PTHR11360:SF284">
    <property type="entry name" value="EG:103B4.3 PROTEIN-RELATED"/>
    <property type="match status" value="1"/>
</dbReference>
<comment type="subcellular location">
    <subcellularLocation>
        <location evidence="1">Membrane</location>
        <topology evidence="1">Multi-pass membrane protein</topology>
    </subcellularLocation>
</comment>